<dbReference type="InterPro" id="IPR035895">
    <property type="entry name" value="HPr-like_sf"/>
</dbReference>
<proteinExistence type="predicted"/>
<dbReference type="PANTHER" id="PTHR33705">
    <property type="entry name" value="PHOSPHOCARRIER PROTEIN HPR"/>
    <property type="match status" value="1"/>
</dbReference>
<organism evidence="5 6">
    <name type="scientific">Metaclostridioides mangenotii</name>
    <dbReference type="NCBI Taxonomy" id="1540"/>
    <lineage>
        <taxon>Bacteria</taxon>
        <taxon>Bacillati</taxon>
        <taxon>Bacillota</taxon>
        <taxon>Clostridia</taxon>
        <taxon>Peptostreptococcales</taxon>
        <taxon>Peptostreptococcaceae</taxon>
        <taxon>Metaclostridioides</taxon>
    </lineage>
</organism>
<dbReference type="InterPro" id="IPR050399">
    <property type="entry name" value="HPr"/>
</dbReference>
<keyword evidence="3" id="KW-0598">Phosphotransferase system</keyword>
<dbReference type="EMBL" id="JAGGJX010000002">
    <property type="protein sequence ID" value="MBP1855318.1"/>
    <property type="molecule type" value="Genomic_DNA"/>
</dbReference>
<feature type="domain" description="HPr" evidence="4">
    <location>
        <begin position="1"/>
        <end position="87"/>
    </location>
</feature>
<accession>A0ABS4EBI8</accession>
<dbReference type="PRINTS" id="PR00107">
    <property type="entry name" value="PHOSPHOCPHPR"/>
</dbReference>
<evidence type="ECO:0000256" key="2">
    <source>
        <dbReference type="ARBA" id="ARBA00022490"/>
    </source>
</evidence>
<dbReference type="RefSeq" id="WP_024621036.1">
    <property type="nucleotide sequence ID" value="NZ_BAAACS010000002.1"/>
</dbReference>
<dbReference type="InterPro" id="IPR000032">
    <property type="entry name" value="HPr-like"/>
</dbReference>
<evidence type="ECO:0000256" key="3">
    <source>
        <dbReference type="ARBA" id="ARBA00022683"/>
    </source>
</evidence>
<protein>
    <submittedName>
        <fullName evidence="5">Phosphocarrier protein</fullName>
    </submittedName>
</protein>
<dbReference type="PROSITE" id="PS00589">
    <property type="entry name" value="PTS_HPR_SER"/>
    <property type="match status" value="1"/>
</dbReference>
<dbReference type="CDD" id="cd00367">
    <property type="entry name" value="PTS-HPr_like"/>
    <property type="match status" value="1"/>
</dbReference>
<dbReference type="NCBIfam" id="TIGR01003">
    <property type="entry name" value="PTS_HPr_family"/>
    <property type="match status" value="1"/>
</dbReference>
<dbReference type="Proteomes" id="UP000767291">
    <property type="component" value="Unassembled WGS sequence"/>
</dbReference>
<sequence>MEKIVKIKNKSGLHARPAGMFVKEASKYRSDVEVEFKGKSVNAKSIMGIMSLGLSKGEEIKIVVKGDDESEAMQAIVDLIENEFDEK</sequence>
<comment type="subcellular location">
    <subcellularLocation>
        <location evidence="1">Cytoplasm</location>
    </subcellularLocation>
</comment>
<dbReference type="Gene3D" id="3.30.1340.10">
    <property type="entry name" value="HPr-like"/>
    <property type="match status" value="1"/>
</dbReference>
<comment type="caution">
    <text evidence="5">The sequence shown here is derived from an EMBL/GenBank/DDBJ whole genome shotgun (WGS) entry which is preliminary data.</text>
</comment>
<evidence type="ECO:0000259" key="4">
    <source>
        <dbReference type="PROSITE" id="PS51350"/>
    </source>
</evidence>
<name>A0ABS4EBI8_9FIRM</name>
<dbReference type="PROSITE" id="PS51350">
    <property type="entry name" value="PTS_HPR_DOM"/>
    <property type="match status" value="1"/>
</dbReference>
<dbReference type="PANTHER" id="PTHR33705:SF2">
    <property type="entry name" value="PHOSPHOCARRIER PROTEIN NPR"/>
    <property type="match status" value="1"/>
</dbReference>
<dbReference type="InterPro" id="IPR002114">
    <property type="entry name" value="PTS_HPr_Ser_P_site"/>
</dbReference>
<dbReference type="SUPFAM" id="SSF55594">
    <property type="entry name" value="HPr-like"/>
    <property type="match status" value="1"/>
</dbReference>
<gene>
    <name evidence="5" type="ORF">J2Z43_001711</name>
</gene>
<evidence type="ECO:0000313" key="6">
    <source>
        <dbReference type="Proteomes" id="UP000767291"/>
    </source>
</evidence>
<evidence type="ECO:0000256" key="1">
    <source>
        <dbReference type="ARBA" id="ARBA00004496"/>
    </source>
</evidence>
<dbReference type="Pfam" id="PF00381">
    <property type="entry name" value="PTS-HPr"/>
    <property type="match status" value="1"/>
</dbReference>
<keyword evidence="2" id="KW-0963">Cytoplasm</keyword>
<reference evidence="5 6" key="1">
    <citation type="submission" date="2021-03" db="EMBL/GenBank/DDBJ databases">
        <title>Genomic Encyclopedia of Type Strains, Phase IV (KMG-IV): sequencing the most valuable type-strain genomes for metagenomic binning, comparative biology and taxonomic classification.</title>
        <authorList>
            <person name="Goeker M."/>
        </authorList>
    </citation>
    <scope>NUCLEOTIDE SEQUENCE [LARGE SCALE GENOMIC DNA]</scope>
    <source>
        <strain evidence="5 6">DSM 1289</strain>
    </source>
</reference>
<keyword evidence="6" id="KW-1185">Reference proteome</keyword>
<evidence type="ECO:0000313" key="5">
    <source>
        <dbReference type="EMBL" id="MBP1855318.1"/>
    </source>
</evidence>